<evidence type="ECO:0000313" key="2">
    <source>
        <dbReference type="EMBL" id="TXT10845.1"/>
    </source>
</evidence>
<organism evidence="2 3">
    <name type="scientific">Vanrija humicola</name>
    <name type="common">Yeast</name>
    <name type="synonym">Cryptococcus humicola</name>
    <dbReference type="NCBI Taxonomy" id="5417"/>
    <lineage>
        <taxon>Eukaryota</taxon>
        <taxon>Fungi</taxon>
        <taxon>Dikarya</taxon>
        <taxon>Basidiomycota</taxon>
        <taxon>Agaricomycotina</taxon>
        <taxon>Tremellomycetes</taxon>
        <taxon>Trichosporonales</taxon>
        <taxon>Trichosporonaceae</taxon>
        <taxon>Vanrija</taxon>
    </lineage>
</organism>
<comment type="caution">
    <text evidence="2">The sequence shown here is derived from an EMBL/GenBank/DDBJ whole genome shotgun (WGS) entry which is preliminary data.</text>
</comment>
<gene>
    <name evidence="2" type="ORF">VHUM_02350</name>
</gene>
<dbReference type="Proteomes" id="UP000473826">
    <property type="component" value="Unassembled WGS sequence"/>
</dbReference>
<dbReference type="EMBL" id="QKWK01000005">
    <property type="protein sequence ID" value="TXT10845.1"/>
    <property type="molecule type" value="Genomic_DNA"/>
</dbReference>
<feature type="region of interest" description="Disordered" evidence="1">
    <location>
        <begin position="51"/>
        <end position="75"/>
    </location>
</feature>
<evidence type="ECO:0000313" key="3">
    <source>
        <dbReference type="Proteomes" id="UP000473826"/>
    </source>
</evidence>
<evidence type="ECO:0000256" key="1">
    <source>
        <dbReference type="SAM" id="MobiDB-lite"/>
    </source>
</evidence>
<accession>A0A7D8V2H6</accession>
<name>A0A7D8V2H6_VANHU</name>
<protein>
    <submittedName>
        <fullName evidence="2">Uncharacterized protein</fullName>
    </submittedName>
</protein>
<dbReference type="AlphaFoldDB" id="A0A7D8V2H6"/>
<keyword evidence="3" id="KW-1185">Reference proteome</keyword>
<reference evidence="2 3" key="1">
    <citation type="journal article" date="2019" name="PLoS Genet.">
        <title>Convergent evolution of linked mating-type loci in basidiomycete fungi.</title>
        <authorList>
            <person name="Sun S."/>
            <person name="Coelho M.A."/>
            <person name="Heitman J."/>
            <person name="Nowrousian M."/>
        </authorList>
    </citation>
    <scope>NUCLEOTIDE SEQUENCE [LARGE SCALE GENOMIC DNA]</scope>
    <source>
        <strain evidence="2 3">CBS 4282</strain>
    </source>
</reference>
<proteinExistence type="predicted"/>
<dbReference type="OrthoDB" id="2594031at2759"/>
<sequence length="101" mass="11225">MSQSSDTPHTHLPPDAAPAYLHRLVGATLQRRGFEGCEAGALAEMERLIEHHSQRARPSRCARSQRMGRARPVPRGEETAYRWVSLLCSLPPAHAQASNSW</sequence>